<evidence type="ECO:0000256" key="1">
    <source>
        <dbReference type="ARBA" id="ARBA00022598"/>
    </source>
</evidence>
<feature type="coiled-coil region" evidence="4">
    <location>
        <begin position="82"/>
        <end position="112"/>
    </location>
</feature>
<evidence type="ECO:0000259" key="5">
    <source>
        <dbReference type="PROSITE" id="PS50222"/>
    </source>
</evidence>
<keyword evidence="3" id="KW-0067">ATP-binding</keyword>
<dbReference type="GO" id="GO:0005524">
    <property type="term" value="F:ATP binding"/>
    <property type="evidence" value="ECO:0007669"/>
    <property type="project" value="UniProtKB-KW"/>
</dbReference>
<keyword evidence="1 6" id="KW-0436">Ligase</keyword>
<dbReference type="InterPro" id="IPR002048">
    <property type="entry name" value="EF_hand_dom"/>
</dbReference>
<dbReference type="Proteomes" id="UP000037460">
    <property type="component" value="Unassembled WGS sequence"/>
</dbReference>
<evidence type="ECO:0000313" key="6">
    <source>
        <dbReference type="EMBL" id="KOO25311.1"/>
    </source>
</evidence>
<keyword evidence="2" id="KW-0547">Nucleotide-binding</keyword>
<dbReference type="Gene3D" id="1.10.238.10">
    <property type="entry name" value="EF-hand"/>
    <property type="match status" value="1"/>
</dbReference>
<dbReference type="AlphaFoldDB" id="A0A0M0JFD7"/>
<evidence type="ECO:0000256" key="3">
    <source>
        <dbReference type="ARBA" id="ARBA00022840"/>
    </source>
</evidence>
<sequence>MYTPFKVVGNIHIDSIGFVYLPPAPNPESWRIDDASMTGVAPPTTGAMAMAMGKAKAMGKGWGAAALATALAVSWVPPKPKKVYTEEELQRLEEERQARLQEEKAAEEERVKEEGLVNQWQASIPPNIQDAFNTFDRDRSGLMDIQALRDALERRGWVEEEDADSTSFGLKWTIKAAKAEQHITDGTVGDEQILNHFERAWELITKHRLSGNLRALPWTEGVDPDTFVPRTYYVHEPAQLKEFVVDYFVTAARAALVDAVASSAWPPAAPERVNAAVSIIRRFLARIQEAAAHARLEEASADHARAAEELRRIPLNGSSSAAAAEPAAAASQTTRAAASTGVAKAVVKKGGAEH</sequence>
<dbReference type="GO" id="GO:0005509">
    <property type="term" value="F:calcium ion binding"/>
    <property type="evidence" value="ECO:0007669"/>
    <property type="project" value="InterPro"/>
</dbReference>
<dbReference type="GO" id="GO:0070736">
    <property type="term" value="F:protein-glycine ligase activity, initiating"/>
    <property type="evidence" value="ECO:0007669"/>
    <property type="project" value="TreeGrafter"/>
</dbReference>
<feature type="domain" description="EF-hand" evidence="5">
    <location>
        <begin position="123"/>
        <end position="158"/>
    </location>
</feature>
<dbReference type="GO" id="GO:0015630">
    <property type="term" value="C:microtubule cytoskeleton"/>
    <property type="evidence" value="ECO:0007669"/>
    <property type="project" value="TreeGrafter"/>
</dbReference>
<dbReference type="PANTHER" id="PTHR45870:SF2">
    <property type="entry name" value="TUBULIN MONOGLYCYLASE TTLL3"/>
    <property type="match status" value="1"/>
</dbReference>
<dbReference type="SUPFAM" id="SSF47473">
    <property type="entry name" value="EF-hand"/>
    <property type="match status" value="1"/>
</dbReference>
<dbReference type="InterPro" id="IPR051437">
    <property type="entry name" value="TTLL_monoglycylase"/>
</dbReference>
<proteinExistence type="predicted"/>
<dbReference type="InterPro" id="IPR011992">
    <property type="entry name" value="EF-hand-dom_pair"/>
</dbReference>
<evidence type="ECO:0000256" key="4">
    <source>
        <dbReference type="SAM" id="Coils"/>
    </source>
</evidence>
<keyword evidence="4" id="KW-0175">Coiled coil</keyword>
<gene>
    <name evidence="6" type="ORF">Ctob_008950</name>
</gene>
<dbReference type="PANTHER" id="PTHR45870">
    <property type="entry name" value="TUBULIN MONOGLYCYLASE TTLL3"/>
    <property type="match status" value="1"/>
</dbReference>
<reference evidence="7" key="1">
    <citation type="journal article" date="2015" name="PLoS Genet.">
        <title>Genome Sequence and Transcriptome Analyses of Chrysochromulina tobin: Metabolic Tools for Enhanced Algal Fitness in the Prominent Order Prymnesiales (Haptophyceae).</title>
        <authorList>
            <person name="Hovde B.T."/>
            <person name="Deodato C.R."/>
            <person name="Hunsperger H.M."/>
            <person name="Ryken S.A."/>
            <person name="Yost W."/>
            <person name="Jha R.K."/>
            <person name="Patterson J."/>
            <person name="Monnat R.J. Jr."/>
            <person name="Barlow S.B."/>
            <person name="Starkenburg S.R."/>
            <person name="Cattolico R.A."/>
        </authorList>
    </citation>
    <scope>NUCLEOTIDE SEQUENCE</scope>
    <source>
        <strain evidence="7">CCMP291</strain>
    </source>
</reference>
<protein>
    <submittedName>
        <fullName evidence="6">Tubulin-tyrosine ligase family protein</fullName>
    </submittedName>
</protein>
<evidence type="ECO:0000256" key="2">
    <source>
        <dbReference type="ARBA" id="ARBA00022741"/>
    </source>
</evidence>
<comment type="caution">
    <text evidence="6">The sequence shown here is derived from an EMBL/GenBank/DDBJ whole genome shotgun (WGS) entry which is preliminary data.</text>
</comment>
<name>A0A0M0JFD7_9EUKA</name>
<keyword evidence="7" id="KW-1185">Reference proteome</keyword>
<dbReference type="PROSITE" id="PS50222">
    <property type="entry name" value="EF_HAND_2"/>
    <property type="match status" value="1"/>
</dbReference>
<dbReference type="OrthoDB" id="202825at2759"/>
<evidence type="ECO:0000313" key="7">
    <source>
        <dbReference type="Proteomes" id="UP000037460"/>
    </source>
</evidence>
<accession>A0A0M0JFD7</accession>
<dbReference type="EMBL" id="JWZX01002992">
    <property type="protein sequence ID" value="KOO25311.1"/>
    <property type="molecule type" value="Genomic_DNA"/>
</dbReference>
<organism evidence="6 7">
    <name type="scientific">Chrysochromulina tobinii</name>
    <dbReference type="NCBI Taxonomy" id="1460289"/>
    <lineage>
        <taxon>Eukaryota</taxon>
        <taxon>Haptista</taxon>
        <taxon>Haptophyta</taxon>
        <taxon>Prymnesiophyceae</taxon>
        <taxon>Prymnesiales</taxon>
        <taxon>Chrysochromulinaceae</taxon>
        <taxon>Chrysochromulina</taxon>
    </lineage>
</organism>